<evidence type="ECO:0000256" key="3">
    <source>
        <dbReference type="PIRSR" id="PIRSR603782-1"/>
    </source>
</evidence>
<dbReference type="PROSITE" id="PS51352">
    <property type="entry name" value="THIOREDOXIN_2"/>
    <property type="match status" value="1"/>
</dbReference>
<evidence type="ECO:0000256" key="4">
    <source>
        <dbReference type="PIRSR" id="PIRSR603782-2"/>
    </source>
</evidence>
<comment type="similarity">
    <text evidence="1">Belongs to the SCO1/2 family.</text>
</comment>
<keyword evidence="2 3" id="KW-0186">Copper</keyword>
<evidence type="ECO:0000256" key="1">
    <source>
        <dbReference type="ARBA" id="ARBA00010996"/>
    </source>
</evidence>
<dbReference type="Gene3D" id="3.40.30.10">
    <property type="entry name" value="Glutaredoxin"/>
    <property type="match status" value="1"/>
</dbReference>
<dbReference type="Pfam" id="PF04314">
    <property type="entry name" value="PCuAC"/>
    <property type="match status" value="1"/>
</dbReference>
<dbReference type="PANTHER" id="PTHR12151:SF25">
    <property type="entry name" value="LINALOOL DEHYDRATASE_ISOMERASE DOMAIN-CONTAINING PROTEIN"/>
    <property type="match status" value="1"/>
</dbReference>
<feature type="domain" description="Thioredoxin" evidence="5">
    <location>
        <begin position="31"/>
        <end position="203"/>
    </location>
</feature>
<evidence type="ECO:0000313" key="6">
    <source>
        <dbReference type="EMBL" id="ATB33184.1"/>
    </source>
</evidence>
<sequence>MDMRGRTRWLPPLCALLVLTAGCRKSDEFAVLPLQAAPELEVPQASGGIFRLSEQRGKVVVLSFGYTSCPDVCPTTLNQLQRLQRRLGAAARDLQVVFLSVDPERDSAEQLEKYVHAFNPRFLGLRLEEGSLASVLSAWHVTAARHYPDTTRYRQHPFKQDVPYTIDHTGAFFVVDKRGVLRLRLPFSVGAEYLKDEVARLLAEDEDPSVGPRVEKARAMVTPSRVGAVYLTLVNGTGRDDRLVSAESSSAGRVELHEVLAEGELLRMNPRPEGFALPARSRVELEPGGKHLMLYAVPAAAAQLDLTLRFEKAGPVRLSVPVSEPGADAL</sequence>
<keyword evidence="4" id="KW-1015">Disulfide bond</keyword>
<dbReference type="PROSITE" id="PS51257">
    <property type="entry name" value="PROKAR_LIPOPROTEIN"/>
    <property type="match status" value="1"/>
</dbReference>
<gene>
    <name evidence="6" type="ORF">MEBOL_006673</name>
</gene>
<protein>
    <submittedName>
        <fullName evidence="6">Photosynthetic protein synthase I</fullName>
    </submittedName>
</protein>
<feature type="binding site" evidence="3">
    <location>
        <position position="168"/>
    </location>
    <ligand>
        <name>Cu cation</name>
        <dbReference type="ChEBI" id="CHEBI:23378"/>
    </ligand>
</feature>
<accession>A0A250IN71</accession>
<dbReference type="InterPro" id="IPR036249">
    <property type="entry name" value="Thioredoxin-like_sf"/>
</dbReference>
<keyword evidence="7" id="KW-1185">Reference proteome</keyword>
<dbReference type="EMBL" id="CP022163">
    <property type="protein sequence ID" value="ATB33184.1"/>
    <property type="molecule type" value="Genomic_DNA"/>
</dbReference>
<keyword evidence="3" id="KW-0479">Metal-binding</keyword>
<feature type="disulfide bond" description="Redox-active" evidence="4">
    <location>
        <begin position="69"/>
        <end position="73"/>
    </location>
</feature>
<evidence type="ECO:0000313" key="7">
    <source>
        <dbReference type="Proteomes" id="UP000217289"/>
    </source>
</evidence>
<feature type="binding site" evidence="3">
    <location>
        <position position="73"/>
    </location>
    <ligand>
        <name>Cu cation</name>
        <dbReference type="ChEBI" id="CHEBI:23378"/>
    </ligand>
</feature>
<dbReference type="SUPFAM" id="SSF110087">
    <property type="entry name" value="DR1885-like metal-binding protein"/>
    <property type="match status" value="1"/>
</dbReference>
<dbReference type="GO" id="GO:0046872">
    <property type="term" value="F:metal ion binding"/>
    <property type="evidence" value="ECO:0007669"/>
    <property type="project" value="UniProtKB-KW"/>
</dbReference>
<evidence type="ECO:0000256" key="2">
    <source>
        <dbReference type="ARBA" id="ARBA00023008"/>
    </source>
</evidence>
<dbReference type="InterPro" id="IPR013766">
    <property type="entry name" value="Thioredoxin_domain"/>
</dbReference>
<dbReference type="SUPFAM" id="SSF52833">
    <property type="entry name" value="Thioredoxin-like"/>
    <property type="match status" value="1"/>
</dbReference>
<dbReference type="Proteomes" id="UP000217289">
    <property type="component" value="Chromosome"/>
</dbReference>
<organism evidence="6 7">
    <name type="scientific">Melittangium boletus DSM 14713</name>
    <dbReference type="NCBI Taxonomy" id="1294270"/>
    <lineage>
        <taxon>Bacteria</taxon>
        <taxon>Pseudomonadati</taxon>
        <taxon>Myxococcota</taxon>
        <taxon>Myxococcia</taxon>
        <taxon>Myxococcales</taxon>
        <taxon>Cystobacterineae</taxon>
        <taxon>Archangiaceae</taxon>
        <taxon>Melittangium</taxon>
    </lineage>
</organism>
<dbReference type="KEGG" id="mbd:MEBOL_006673"/>
<name>A0A250IN71_9BACT</name>
<dbReference type="InterPro" id="IPR003782">
    <property type="entry name" value="SCO1/SenC"/>
</dbReference>
<dbReference type="AlphaFoldDB" id="A0A250IN71"/>
<evidence type="ECO:0000259" key="5">
    <source>
        <dbReference type="PROSITE" id="PS51352"/>
    </source>
</evidence>
<dbReference type="Gene3D" id="2.60.40.1890">
    <property type="entry name" value="PCu(A)C copper chaperone"/>
    <property type="match status" value="1"/>
</dbReference>
<dbReference type="Pfam" id="PF02630">
    <property type="entry name" value="SCO1-SenC"/>
    <property type="match status" value="1"/>
</dbReference>
<dbReference type="CDD" id="cd02968">
    <property type="entry name" value="SCO"/>
    <property type="match status" value="1"/>
</dbReference>
<dbReference type="PANTHER" id="PTHR12151">
    <property type="entry name" value="ELECTRON TRANSPORT PROTIN SCO1/SENC FAMILY MEMBER"/>
    <property type="match status" value="1"/>
</dbReference>
<dbReference type="InterPro" id="IPR007410">
    <property type="entry name" value="LpqE-like"/>
</dbReference>
<dbReference type="InterPro" id="IPR036182">
    <property type="entry name" value="PCuAC_sf"/>
</dbReference>
<proteinExistence type="inferred from homology"/>
<feature type="binding site" evidence="3">
    <location>
        <position position="69"/>
    </location>
    <ligand>
        <name>Cu cation</name>
        <dbReference type="ChEBI" id="CHEBI:23378"/>
    </ligand>
</feature>
<reference evidence="6 7" key="1">
    <citation type="submission" date="2017-06" db="EMBL/GenBank/DDBJ databases">
        <authorList>
            <person name="Kim H.J."/>
            <person name="Triplett B.A."/>
        </authorList>
    </citation>
    <scope>NUCLEOTIDE SEQUENCE [LARGE SCALE GENOMIC DNA]</scope>
    <source>
        <strain evidence="6 7">DSM 14713</strain>
    </source>
</reference>